<accession>A0A9Q9B6Q5</accession>
<name>A0A9Q9B6Q5_9PEZI</name>
<evidence type="ECO:0000313" key="2">
    <source>
        <dbReference type="EMBL" id="USW59260.1"/>
    </source>
</evidence>
<reference evidence="2" key="1">
    <citation type="submission" date="2022-06" db="EMBL/GenBank/DDBJ databases">
        <title>Complete genome sequences of two strains of the flax pathogen Septoria linicola.</title>
        <authorList>
            <person name="Lapalu N."/>
            <person name="Simon A."/>
            <person name="Demenou B."/>
            <person name="Paumier D."/>
            <person name="Guillot M.-P."/>
            <person name="Gout L."/>
            <person name="Valade R."/>
        </authorList>
    </citation>
    <scope>NUCLEOTIDE SEQUENCE</scope>
    <source>
        <strain evidence="2">SE15195</strain>
    </source>
</reference>
<sequence length="506" mass="56151">MTSIEIDNISTDWINRIAINLYNFGNYGSTGTKQRRAEVAAWIKDKPHRMSPWGPQFLWREGMYPPRPPHHHGDQWIPRLRLMDRPSICGHWILDIENPPQCINHTGHSQCMGTLPKIKAPPSGMGLYNMLNAFEHGEVTDLDVDLHEQCSGSTTAPRTRRCLITELPSELIQHILSYLVHSGGAYHFMVARKTATHAAVLIQKFVAEPSDITSPNRGAGNGVHSLNTFSDNAREVLPSTGSSHMSIASTCQRLQQETYACLYGRNQFLFNLSAGPVHHEVGSPNFRHFSSWSRVLPDNSATPFGPVGRRAASFLRSLTLVVSLPPAAGTTEVSALEKIVADAAELLQGSACLDKLTIDLQHTAVVLDKRFQPPVKTLNILEVEVAPTGGIAVNLHEQKLQPVRRTSKAQNVLSPLLIWPKAVKEVICSGPLHEDFAAQLERALKEPLAMDSTSSHDMEGTGRPPKRQRKIGEPVWHNMYPDDSNSKPRLLRGCEARQTKRGLRPK</sequence>
<dbReference type="EMBL" id="CP099429">
    <property type="protein sequence ID" value="USW59260.1"/>
    <property type="molecule type" value="Genomic_DNA"/>
</dbReference>
<dbReference type="OrthoDB" id="3638571at2759"/>
<dbReference type="AlphaFoldDB" id="A0A9Q9B6Q5"/>
<keyword evidence="3" id="KW-1185">Reference proteome</keyword>
<gene>
    <name evidence="2" type="ORF">Slin15195_G125790</name>
</gene>
<feature type="region of interest" description="Disordered" evidence="1">
    <location>
        <begin position="447"/>
        <end position="506"/>
    </location>
</feature>
<evidence type="ECO:0000256" key="1">
    <source>
        <dbReference type="SAM" id="MobiDB-lite"/>
    </source>
</evidence>
<dbReference type="Proteomes" id="UP001056384">
    <property type="component" value="Chromosome 12"/>
</dbReference>
<organism evidence="2 3">
    <name type="scientific">Septoria linicola</name>
    <dbReference type="NCBI Taxonomy" id="215465"/>
    <lineage>
        <taxon>Eukaryota</taxon>
        <taxon>Fungi</taxon>
        <taxon>Dikarya</taxon>
        <taxon>Ascomycota</taxon>
        <taxon>Pezizomycotina</taxon>
        <taxon>Dothideomycetes</taxon>
        <taxon>Dothideomycetidae</taxon>
        <taxon>Mycosphaerellales</taxon>
        <taxon>Mycosphaerellaceae</taxon>
        <taxon>Septoria</taxon>
    </lineage>
</organism>
<evidence type="ECO:0000313" key="3">
    <source>
        <dbReference type="Proteomes" id="UP001056384"/>
    </source>
</evidence>
<protein>
    <submittedName>
        <fullName evidence="2">Uncharacterized protein</fullName>
    </submittedName>
</protein>
<proteinExistence type="predicted"/>